<gene>
    <name evidence="9" type="ORF">AAFH49_21525</name>
</gene>
<keyword evidence="7" id="KW-0732">Signal</keyword>
<dbReference type="SUPFAM" id="SSF54534">
    <property type="entry name" value="FKBP-like"/>
    <property type="match status" value="2"/>
</dbReference>
<comment type="caution">
    <text evidence="9">The sequence shown here is derived from an EMBL/GenBank/DDBJ whole genome shotgun (WGS) entry which is preliminary data.</text>
</comment>
<feature type="signal peptide" evidence="7">
    <location>
        <begin position="1"/>
        <end position="21"/>
    </location>
</feature>
<name>A0ABU9M1Y0_9BACT</name>
<accession>A0ABU9M1Y0</accession>
<dbReference type="GO" id="GO:0003755">
    <property type="term" value="F:peptidyl-prolyl cis-trans isomerase activity"/>
    <property type="evidence" value="ECO:0007669"/>
    <property type="project" value="UniProtKB-EC"/>
</dbReference>
<evidence type="ECO:0000256" key="2">
    <source>
        <dbReference type="ARBA" id="ARBA00006577"/>
    </source>
</evidence>
<reference evidence="9 10" key="1">
    <citation type="journal article" date="2018" name="Arch. Microbiol.">
        <title>Hymenobacter segetis sp. nov., isolated from soil.</title>
        <authorList>
            <person name="Ten L.N."/>
            <person name="Lim S.J."/>
            <person name="Kim B.O."/>
            <person name="Kang I.K."/>
            <person name="Jung H.Y."/>
        </authorList>
    </citation>
    <scope>NUCLEOTIDE SEQUENCE [LARGE SCALE GENOMIC DNA]</scope>
    <source>
        <strain evidence="9 10">S7-3-11</strain>
    </source>
</reference>
<dbReference type="PANTHER" id="PTHR43811:SF19">
    <property type="entry name" value="39 KDA FK506-BINDING NUCLEAR PROTEIN"/>
    <property type="match status" value="1"/>
</dbReference>
<dbReference type="EC" id="5.2.1.8" evidence="6"/>
<feature type="domain" description="PPIase FKBP-type" evidence="8">
    <location>
        <begin position="82"/>
        <end position="172"/>
    </location>
</feature>
<organism evidence="9 10">
    <name type="scientific">Hymenobacter segetis</name>
    <dbReference type="NCBI Taxonomy" id="2025509"/>
    <lineage>
        <taxon>Bacteria</taxon>
        <taxon>Pseudomonadati</taxon>
        <taxon>Bacteroidota</taxon>
        <taxon>Cytophagia</taxon>
        <taxon>Cytophagales</taxon>
        <taxon>Hymenobacteraceae</taxon>
        <taxon>Hymenobacter</taxon>
    </lineage>
</organism>
<comment type="similarity">
    <text evidence="2 6">Belongs to the FKBP-type PPIase family.</text>
</comment>
<feature type="domain" description="PPIase FKBP-type" evidence="8">
    <location>
        <begin position="215"/>
        <end position="306"/>
    </location>
</feature>
<proteinExistence type="inferred from homology"/>
<keyword evidence="10" id="KW-1185">Reference proteome</keyword>
<evidence type="ECO:0000256" key="5">
    <source>
        <dbReference type="PROSITE-ProRule" id="PRU00277"/>
    </source>
</evidence>
<evidence type="ECO:0000256" key="4">
    <source>
        <dbReference type="ARBA" id="ARBA00023235"/>
    </source>
</evidence>
<sequence>MKSYFSAVFTRLFLLMMLAGAGVFTTACKKDDPEVVDYSGVDQETITKYLASKNITTAQQQPSGLQFIPVSTNPAAAKVAIGSSVAVLYTGHLLDAAGTVFDASSKHSNPLLTFVVGANQVIPGFDEGVSLMHVGDKAEFLIPSGLAYGTKAVGSIPANSVLRFEVEVVNVPVYDDNLITSYLSAKNITTAQKQASGLYFLPVTTNASAVRPTIGNTVTMLYTGHLFDATGTVFDASSLRNNTPTTFTFGRGQLITGFEEGIALMHKGDKAELLLPSALAYGVQGASTSIGPNTALRFEVEVVDIK</sequence>
<protein>
    <recommendedName>
        <fullName evidence="6">Peptidyl-prolyl cis-trans isomerase</fullName>
        <ecNumber evidence="6">5.2.1.8</ecNumber>
    </recommendedName>
</protein>
<dbReference type="PROSITE" id="PS51257">
    <property type="entry name" value="PROKAR_LIPOPROTEIN"/>
    <property type="match status" value="1"/>
</dbReference>
<dbReference type="Gene3D" id="3.10.50.40">
    <property type="match status" value="2"/>
</dbReference>
<evidence type="ECO:0000256" key="6">
    <source>
        <dbReference type="RuleBase" id="RU003915"/>
    </source>
</evidence>
<dbReference type="Proteomes" id="UP001479606">
    <property type="component" value="Unassembled WGS sequence"/>
</dbReference>
<dbReference type="PANTHER" id="PTHR43811">
    <property type="entry name" value="FKBP-TYPE PEPTIDYL-PROLYL CIS-TRANS ISOMERASE FKPA"/>
    <property type="match status" value="1"/>
</dbReference>
<dbReference type="PROSITE" id="PS50059">
    <property type="entry name" value="FKBP_PPIASE"/>
    <property type="match status" value="2"/>
</dbReference>
<evidence type="ECO:0000259" key="8">
    <source>
        <dbReference type="PROSITE" id="PS50059"/>
    </source>
</evidence>
<evidence type="ECO:0000313" key="10">
    <source>
        <dbReference type="Proteomes" id="UP001479606"/>
    </source>
</evidence>
<dbReference type="InterPro" id="IPR001179">
    <property type="entry name" value="PPIase_FKBP_dom"/>
</dbReference>
<keyword evidence="3 5" id="KW-0697">Rotamase</keyword>
<evidence type="ECO:0000256" key="7">
    <source>
        <dbReference type="SAM" id="SignalP"/>
    </source>
</evidence>
<evidence type="ECO:0000256" key="3">
    <source>
        <dbReference type="ARBA" id="ARBA00023110"/>
    </source>
</evidence>
<dbReference type="Pfam" id="PF00254">
    <property type="entry name" value="FKBP_C"/>
    <property type="match status" value="2"/>
</dbReference>
<evidence type="ECO:0000313" key="9">
    <source>
        <dbReference type="EMBL" id="MEL5996805.1"/>
    </source>
</evidence>
<comment type="catalytic activity">
    <reaction evidence="1 5 6">
        <text>[protein]-peptidylproline (omega=180) = [protein]-peptidylproline (omega=0)</text>
        <dbReference type="Rhea" id="RHEA:16237"/>
        <dbReference type="Rhea" id="RHEA-COMP:10747"/>
        <dbReference type="Rhea" id="RHEA-COMP:10748"/>
        <dbReference type="ChEBI" id="CHEBI:83833"/>
        <dbReference type="ChEBI" id="CHEBI:83834"/>
        <dbReference type="EC" id="5.2.1.8"/>
    </reaction>
</comment>
<evidence type="ECO:0000256" key="1">
    <source>
        <dbReference type="ARBA" id="ARBA00000971"/>
    </source>
</evidence>
<feature type="chain" id="PRO_5047300048" description="Peptidyl-prolyl cis-trans isomerase" evidence="7">
    <location>
        <begin position="22"/>
        <end position="306"/>
    </location>
</feature>
<dbReference type="InterPro" id="IPR046357">
    <property type="entry name" value="PPIase_dom_sf"/>
</dbReference>
<dbReference type="RefSeq" id="WP_342301448.1">
    <property type="nucleotide sequence ID" value="NZ_JBCEVZ010000099.1"/>
</dbReference>
<dbReference type="EMBL" id="JBCEVZ010000099">
    <property type="protein sequence ID" value="MEL5996805.1"/>
    <property type="molecule type" value="Genomic_DNA"/>
</dbReference>
<keyword evidence="4 5" id="KW-0413">Isomerase</keyword>